<dbReference type="GO" id="GO:0051213">
    <property type="term" value="F:dioxygenase activity"/>
    <property type="evidence" value="ECO:0007669"/>
    <property type="project" value="UniProtKB-KW"/>
</dbReference>
<evidence type="ECO:0000313" key="6">
    <source>
        <dbReference type="EMBL" id="GAA4020242.1"/>
    </source>
</evidence>
<organism evidence="6 7">
    <name type="scientific">Sphingomonas swuensis</name>
    <dbReference type="NCBI Taxonomy" id="977800"/>
    <lineage>
        <taxon>Bacteria</taxon>
        <taxon>Pseudomonadati</taxon>
        <taxon>Pseudomonadota</taxon>
        <taxon>Alphaproteobacteria</taxon>
        <taxon>Sphingomonadales</taxon>
        <taxon>Sphingomonadaceae</taxon>
        <taxon>Sphingomonas</taxon>
    </lineage>
</organism>
<dbReference type="EMBL" id="BAABBQ010000001">
    <property type="protein sequence ID" value="GAA4020242.1"/>
    <property type="molecule type" value="Genomic_DNA"/>
</dbReference>
<feature type="region of interest" description="Disordered" evidence="4">
    <location>
        <begin position="303"/>
        <end position="323"/>
    </location>
</feature>
<dbReference type="InterPro" id="IPR003819">
    <property type="entry name" value="TauD/TfdA-like"/>
</dbReference>
<keyword evidence="6" id="KW-0223">Dioxygenase</keyword>
<dbReference type="InterPro" id="IPR050411">
    <property type="entry name" value="AlphaKG_dependent_hydroxylases"/>
</dbReference>
<dbReference type="Proteomes" id="UP001500235">
    <property type="component" value="Unassembled WGS sequence"/>
</dbReference>
<keyword evidence="3" id="KW-0045">Antibiotic biosynthesis</keyword>
<dbReference type="PANTHER" id="PTHR10696">
    <property type="entry name" value="GAMMA-BUTYROBETAINE HYDROXYLASE-RELATED"/>
    <property type="match status" value="1"/>
</dbReference>
<comment type="caution">
    <text evidence="6">The sequence shown here is derived from an EMBL/GenBank/DDBJ whole genome shotgun (WGS) entry which is preliminary data.</text>
</comment>
<dbReference type="Pfam" id="PF02668">
    <property type="entry name" value="TauD"/>
    <property type="match status" value="1"/>
</dbReference>
<evidence type="ECO:0000256" key="2">
    <source>
        <dbReference type="ARBA" id="ARBA00023002"/>
    </source>
</evidence>
<dbReference type="RefSeq" id="WP_344707337.1">
    <property type="nucleotide sequence ID" value="NZ_BAABBQ010000001.1"/>
</dbReference>
<dbReference type="InterPro" id="IPR042098">
    <property type="entry name" value="TauD-like_sf"/>
</dbReference>
<accession>A0ABP7T2R7</accession>
<dbReference type="PANTHER" id="PTHR10696:SF56">
    <property type="entry name" value="TAUD_TFDA-LIKE DOMAIN-CONTAINING PROTEIN"/>
    <property type="match status" value="1"/>
</dbReference>
<proteinExistence type="predicted"/>
<evidence type="ECO:0000256" key="4">
    <source>
        <dbReference type="SAM" id="MobiDB-lite"/>
    </source>
</evidence>
<keyword evidence="7" id="KW-1185">Reference proteome</keyword>
<evidence type="ECO:0000259" key="5">
    <source>
        <dbReference type="Pfam" id="PF02668"/>
    </source>
</evidence>
<name>A0ABP7T2R7_9SPHN</name>
<evidence type="ECO:0000256" key="1">
    <source>
        <dbReference type="ARBA" id="ARBA00001954"/>
    </source>
</evidence>
<evidence type="ECO:0000313" key="7">
    <source>
        <dbReference type="Proteomes" id="UP001500235"/>
    </source>
</evidence>
<dbReference type="Gene3D" id="3.60.130.10">
    <property type="entry name" value="Clavaminate synthase-like"/>
    <property type="match status" value="1"/>
</dbReference>
<dbReference type="SUPFAM" id="SSF51197">
    <property type="entry name" value="Clavaminate synthase-like"/>
    <property type="match status" value="1"/>
</dbReference>
<protein>
    <submittedName>
        <fullName evidence="6">TauD/TfdA family dioxygenase</fullName>
    </submittedName>
</protein>
<keyword evidence="2" id="KW-0560">Oxidoreductase</keyword>
<evidence type="ECO:0000256" key="3">
    <source>
        <dbReference type="ARBA" id="ARBA00023194"/>
    </source>
</evidence>
<comment type="cofactor">
    <cofactor evidence="1">
        <name>Fe(2+)</name>
        <dbReference type="ChEBI" id="CHEBI:29033"/>
    </cofactor>
</comment>
<gene>
    <name evidence="6" type="ORF">GCM10022280_20680</name>
</gene>
<reference evidence="7" key="1">
    <citation type="journal article" date="2019" name="Int. J. Syst. Evol. Microbiol.">
        <title>The Global Catalogue of Microorganisms (GCM) 10K type strain sequencing project: providing services to taxonomists for standard genome sequencing and annotation.</title>
        <authorList>
            <consortium name="The Broad Institute Genomics Platform"/>
            <consortium name="The Broad Institute Genome Sequencing Center for Infectious Disease"/>
            <person name="Wu L."/>
            <person name="Ma J."/>
        </authorList>
    </citation>
    <scope>NUCLEOTIDE SEQUENCE [LARGE SCALE GENOMIC DNA]</scope>
    <source>
        <strain evidence="7">JCM 17563</strain>
    </source>
</reference>
<feature type="domain" description="TauD/TfdA-like" evidence="5">
    <location>
        <begin position="19"/>
        <end position="285"/>
    </location>
</feature>
<sequence length="323" mass="36132">MSAFTLSEPSPDLPLATIVGGADVPLDTLDPSQVGEHLRRYGALLVRGFATEVASFERFARTLCPISVFNESPDRETLSAETTVQTVNLGTDPFPLHPELSREPWRPDACLFACFAAPSSDGETTVCDGVGIVERLPAALVEQMKGRRLLYIQAAPPELLQHWLGTLTPDDTLLASPPASCPYWFRRVRGGIIRGFSRPLLHRPLFDDRICFGNFVLFARDYLHRPNFPCLDDGQPVPETWLGAIREAAATLTYAHRWQPGDVLVLDNSRFMHGRRAISDPRGRRIASYFGYLPFAPAQPEEGKDPFWRSRSFTPPTRERMRA</sequence>